<evidence type="ECO:0000256" key="4">
    <source>
        <dbReference type="ARBA" id="ARBA00024195"/>
    </source>
</evidence>
<dbReference type="PROSITE" id="PS51257">
    <property type="entry name" value="PROKAR_LIPOPROTEIN"/>
    <property type="match status" value="1"/>
</dbReference>
<evidence type="ECO:0000313" key="8">
    <source>
        <dbReference type="Proteomes" id="UP001219518"/>
    </source>
</evidence>
<name>A0AAE1LQ84_9NEOP</name>
<dbReference type="Gene3D" id="2.40.10.10">
    <property type="entry name" value="Trypsin-like serine proteases"/>
    <property type="match status" value="6"/>
</dbReference>
<dbReference type="GO" id="GO:0006508">
    <property type="term" value="P:proteolysis"/>
    <property type="evidence" value="ECO:0007669"/>
    <property type="project" value="UniProtKB-KW"/>
</dbReference>
<dbReference type="GO" id="GO:0004252">
    <property type="term" value="F:serine-type endopeptidase activity"/>
    <property type="evidence" value="ECO:0007669"/>
    <property type="project" value="InterPro"/>
</dbReference>
<dbReference type="SUPFAM" id="SSF50494">
    <property type="entry name" value="Trypsin-like serine proteases"/>
    <property type="match status" value="4"/>
</dbReference>
<evidence type="ECO:0000256" key="2">
    <source>
        <dbReference type="ARBA" id="ARBA00023157"/>
    </source>
</evidence>
<dbReference type="PANTHER" id="PTHR24260">
    <property type="match status" value="1"/>
</dbReference>
<gene>
    <name evidence="7" type="ORF">KUF71_015980</name>
</gene>
<feature type="domain" description="Peptidase S1" evidence="6">
    <location>
        <begin position="925"/>
        <end position="1177"/>
    </location>
</feature>
<dbReference type="InterPro" id="IPR018114">
    <property type="entry name" value="TRYPSIN_HIS"/>
</dbReference>
<accession>A0AAE1LQ84</accession>
<dbReference type="InterPro" id="IPR051333">
    <property type="entry name" value="CLIP_Serine_Protease"/>
</dbReference>
<dbReference type="InterPro" id="IPR001314">
    <property type="entry name" value="Peptidase_S1A"/>
</dbReference>
<keyword evidence="1" id="KW-0732">Signal</keyword>
<keyword evidence="3" id="KW-0325">Glycoprotein</keyword>
<dbReference type="FunFam" id="2.40.10.10:FF:000028">
    <property type="entry name" value="Serine protease easter"/>
    <property type="match status" value="1"/>
</dbReference>
<reference evidence="7" key="2">
    <citation type="journal article" date="2023" name="BMC Genomics">
        <title>Pest status, molecular evolution, and epigenetic factors derived from the genome assembly of Frankliniella fusca, a thysanopteran phytovirus vector.</title>
        <authorList>
            <person name="Catto M.A."/>
            <person name="Labadie P.E."/>
            <person name="Jacobson A.L."/>
            <person name="Kennedy G.G."/>
            <person name="Srinivasan R."/>
            <person name="Hunt B.G."/>
        </authorList>
    </citation>
    <scope>NUCLEOTIDE SEQUENCE</scope>
    <source>
        <strain evidence="7">PL_HMW_Pooled</strain>
    </source>
</reference>
<keyword evidence="8" id="KW-1185">Reference proteome</keyword>
<dbReference type="PROSITE" id="PS00135">
    <property type="entry name" value="TRYPSIN_SER"/>
    <property type="match status" value="2"/>
</dbReference>
<dbReference type="Proteomes" id="UP001219518">
    <property type="component" value="Unassembled WGS sequence"/>
</dbReference>
<dbReference type="InterPro" id="IPR001254">
    <property type="entry name" value="Trypsin_dom"/>
</dbReference>
<evidence type="ECO:0000256" key="5">
    <source>
        <dbReference type="RuleBase" id="RU363034"/>
    </source>
</evidence>
<dbReference type="PRINTS" id="PR00722">
    <property type="entry name" value="CHYMOTRYPSIN"/>
</dbReference>
<evidence type="ECO:0000259" key="6">
    <source>
        <dbReference type="PROSITE" id="PS50240"/>
    </source>
</evidence>
<dbReference type="Pfam" id="PF00089">
    <property type="entry name" value="Trypsin"/>
    <property type="match status" value="4"/>
</dbReference>
<dbReference type="InterPro" id="IPR043504">
    <property type="entry name" value="Peptidase_S1_PA_chymotrypsin"/>
</dbReference>
<dbReference type="PROSITE" id="PS00134">
    <property type="entry name" value="TRYPSIN_HIS"/>
    <property type="match status" value="2"/>
</dbReference>
<organism evidence="7 8">
    <name type="scientific">Frankliniella fusca</name>
    <dbReference type="NCBI Taxonomy" id="407009"/>
    <lineage>
        <taxon>Eukaryota</taxon>
        <taxon>Metazoa</taxon>
        <taxon>Ecdysozoa</taxon>
        <taxon>Arthropoda</taxon>
        <taxon>Hexapoda</taxon>
        <taxon>Insecta</taxon>
        <taxon>Pterygota</taxon>
        <taxon>Neoptera</taxon>
        <taxon>Paraneoptera</taxon>
        <taxon>Thysanoptera</taxon>
        <taxon>Terebrantia</taxon>
        <taxon>Thripoidea</taxon>
        <taxon>Thripidae</taxon>
        <taxon>Frankliniella</taxon>
    </lineage>
</organism>
<dbReference type="PANTHER" id="PTHR24260:SF147">
    <property type="entry name" value="EG:BACR7A4.3 PROTEIN-RELATED"/>
    <property type="match status" value="1"/>
</dbReference>
<evidence type="ECO:0000256" key="3">
    <source>
        <dbReference type="ARBA" id="ARBA00023180"/>
    </source>
</evidence>
<evidence type="ECO:0000313" key="7">
    <source>
        <dbReference type="EMBL" id="KAK3927695.1"/>
    </source>
</evidence>
<protein>
    <submittedName>
        <fullName evidence="7">Serine protease snake</fullName>
    </submittedName>
</protein>
<dbReference type="InterPro" id="IPR009003">
    <property type="entry name" value="Peptidase_S1_PA"/>
</dbReference>
<keyword evidence="5" id="KW-0720">Serine protease</keyword>
<proteinExistence type="inferred from homology"/>
<keyword evidence="2" id="KW-1015">Disulfide bond</keyword>
<dbReference type="InterPro" id="IPR033116">
    <property type="entry name" value="TRYPSIN_SER"/>
</dbReference>
<evidence type="ECO:0000256" key="1">
    <source>
        <dbReference type="ARBA" id="ARBA00022729"/>
    </source>
</evidence>
<feature type="domain" description="Peptidase S1" evidence="6">
    <location>
        <begin position="1249"/>
        <end position="1497"/>
    </location>
</feature>
<keyword evidence="5 7" id="KW-0645">Protease</keyword>
<comment type="caution">
    <text evidence="7">The sequence shown here is derived from an EMBL/GenBank/DDBJ whole genome shotgun (WGS) entry which is preliminary data.</text>
</comment>
<feature type="domain" description="Peptidase S1" evidence="6">
    <location>
        <begin position="266"/>
        <end position="518"/>
    </location>
</feature>
<comment type="similarity">
    <text evidence="4">Belongs to the peptidase S1 family. CLIP subfamily.</text>
</comment>
<sequence>MKLSFRRQVSRVQHTTLPNMKYFAAALLLACACQAAPSVDVALDAADLAVTAARSGALLGLEAGQALTDVASDGARLGVSAAKGVADGGLGLARGATTLTAGGARAGVGAAETVAGLGLNATRAATNIGAGFANTGIDAAQQVADGFGLGGLVAPVNGLARQGVAVGQNVIGTGVNLGQGAANLGLGAARGVIGAGENVVRAGIGAGQTVTNAATNVARSGISAAQTGATLGVEAGKAVTKMASVCRKHQEELCKLPQKLSVPACPANAEPADILEFPHMALLGYGDRDNIEYACGGSLIAADFILTAAHCANLAGRPVGWALLGATNRTSQQPKASDTFQLIQVAEVIVHPEYVVQFKYHDIALLRLVRPAVMRRDGVYPACLNTDMDVDNTGQDAVATGWGATSFADEGSQSLLKVNLTLREMQYCRDNIELDKAKVPRGLLDETQLCAGGGEHNRDTCQGDSGGPLQMRADPSNRVTCIYRIVGVVSFGPPCGLGKPGVYSRVAAYVPWIESVVWPTRPDGCVNNVLIKSGGDLEVRLPNTGPGTVARGMCRVFHTKFCGYYMASIRNVKPELTFDSACHHNHPRAERGSSTEDHDVVTFVYGDSPYNKRHNCAGALVSPNTVLTAARCVSMGCLPLKKVYVGPPNACSERGPAAVEKVTLHPDYREGRAYADLAVIKLKMSFDLRDFLPRCLNTMADVPVRAGLRATGASYNIIGTWEDMELDKPNSTLSVRSAEQCSAALLGNDRLRQALPRGYSPSLLCAGGLCDNETYAMSPPPSLLLLLLAALLLAAGACAASDGPVDPAACGAAERCVPLTRCPSALQDMQLERPLRPRPCGFEDGTTRVPNVCCRGAVVEPPAKLACPEPAPPLSPVPDVTCEKFVNSLTDEDDARPGKLARRMCRKHQEELCKLPKKHDQSVCPAGAQPADILEFPHMALLGYGDRDNIEYACGGSLIAADFILTAAHCASLAGTPVGWALLGATNRTSQQPKANDTFQLIQVAEVIVHPEYVAQVKYHDIALLRLARPAAMRMEDVYPACLNTDIDVDNTGQDAVATGWGATSFADEGSQSLLKVNLTLREMQYCRDNLELDNAKVPRGLSDETQLCAGGGEHNRDTCQGDSGGPLQMRADPGNSVTCIYRIVGVVSFGPPCGLGKPGVYTRVAAYVPWIESVVWPTRPDGCVNNVRIKSGDSEVRVPNTGPGTVARGMCRVFHTEYCGNYWPRSKHVKPELTLDSACHHNYPRDGHVGDAHRVVTFLYGDSPYNKRHNCAGALVSPNTVLTAARCVSMGCLPLKMVAVGSPSDCNEPGRAAVDKITVHPDYRAGRAYADLAVIKMNMSFDLRDFLPLCLNTVADVPVRAGLRATGASYNIIGTWEDMGLVKPNNTLSVRSAEQCSAALLGNDRLRQALPRGYSPSLLCAGGLCDNETYAGDPGTPLVSFQHRLMAAESTYYVDYVLGVASSLTYCTARGPGGLPLPDLFADVAQNIEWIENTVWPDEAD</sequence>
<dbReference type="EMBL" id="JAHWGI010001300">
    <property type="protein sequence ID" value="KAK3927695.1"/>
    <property type="molecule type" value="Genomic_DNA"/>
</dbReference>
<keyword evidence="5" id="KW-0378">Hydrolase</keyword>
<dbReference type="SMART" id="SM00020">
    <property type="entry name" value="Tryp_SPc"/>
    <property type="match status" value="3"/>
</dbReference>
<dbReference type="PROSITE" id="PS50240">
    <property type="entry name" value="TRYPSIN_DOM"/>
    <property type="match status" value="3"/>
</dbReference>
<reference evidence="7" key="1">
    <citation type="submission" date="2021-07" db="EMBL/GenBank/DDBJ databases">
        <authorList>
            <person name="Catto M.A."/>
            <person name="Jacobson A."/>
            <person name="Kennedy G."/>
            <person name="Labadie P."/>
            <person name="Hunt B.G."/>
            <person name="Srinivasan R."/>
        </authorList>
    </citation>
    <scope>NUCLEOTIDE SEQUENCE</scope>
    <source>
        <strain evidence="7">PL_HMW_Pooled</strain>
        <tissue evidence="7">Head</tissue>
    </source>
</reference>
<dbReference type="CDD" id="cd00190">
    <property type="entry name" value="Tryp_SPc"/>
    <property type="match status" value="2"/>
</dbReference>